<dbReference type="Pfam" id="PF17279">
    <property type="entry name" value="DUF5344"/>
    <property type="match status" value="1"/>
</dbReference>
<protein>
    <recommendedName>
        <fullName evidence="4">YwqI/YxiC family protein</fullName>
    </recommendedName>
</protein>
<reference evidence="3" key="1">
    <citation type="submission" date="2013-03" db="EMBL/GenBank/DDBJ databases">
        <title>Draft genome sequence of Bacillus firmus DS1.</title>
        <authorList>
            <person name="Peng D."/>
            <person name="Zhu L."/>
            <person name="Sun M."/>
        </authorList>
    </citation>
    <scope>NUCLEOTIDE SEQUENCE [LARGE SCALE GENOMIC DNA]</scope>
    <source>
        <strain evidence="3">DS1</strain>
    </source>
</reference>
<keyword evidence="1" id="KW-0175">Coiled coil</keyword>
<dbReference type="PATRIC" id="fig|1307436.3.peg.4740"/>
<reference evidence="2 3" key="2">
    <citation type="journal article" date="2016" name="Sci. Rep.">
        <title>A novel serine protease, Sep1, from Bacillus firmus DS-1 has nematicidal activity and degrades multiple intestinal-associated nematode proteins.</title>
        <authorList>
            <person name="Geng C."/>
            <person name="Nie X."/>
            <person name="Tang Z."/>
            <person name="Zhang Y."/>
            <person name="Lin J."/>
            <person name="Sun M."/>
            <person name="Peng D."/>
        </authorList>
    </citation>
    <scope>NUCLEOTIDE SEQUENCE [LARGE SCALE GENOMIC DNA]</scope>
    <source>
        <strain evidence="2 3">DS1</strain>
    </source>
</reference>
<evidence type="ECO:0000256" key="1">
    <source>
        <dbReference type="SAM" id="Coils"/>
    </source>
</evidence>
<accession>W7KRS9</accession>
<proteinExistence type="predicted"/>
<name>W7KRS9_CYTFI</name>
<gene>
    <name evidence="2" type="ORF">PBF_22252</name>
</gene>
<dbReference type="AlphaFoldDB" id="W7KRS9"/>
<dbReference type="EMBL" id="APVL01000028">
    <property type="protein sequence ID" value="EWG08833.1"/>
    <property type="molecule type" value="Genomic_DNA"/>
</dbReference>
<organism evidence="2 3">
    <name type="scientific">Cytobacillus firmus DS1</name>
    <dbReference type="NCBI Taxonomy" id="1307436"/>
    <lineage>
        <taxon>Bacteria</taxon>
        <taxon>Bacillati</taxon>
        <taxon>Bacillota</taxon>
        <taxon>Bacilli</taxon>
        <taxon>Bacillales</taxon>
        <taxon>Bacillaceae</taxon>
        <taxon>Cytobacillus</taxon>
    </lineage>
</organism>
<comment type="caution">
    <text evidence="2">The sequence shown here is derived from an EMBL/GenBank/DDBJ whole genome shotgun (WGS) entry which is preliminary data.</text>
</comment>
<dbReference type="Proteomes" id="UP000019270">
    <property type="component" value="Unassembled WGS sequence"/>
</dbReference>
<feature type="coiled-coil region" evidence="1">
    <location>
        <begin position="56"/>
        <end position="83"/>
    </location>
</feature>
<evidence type="ECO:0000313" key="2">
    <source>
        <dbReference type="EMBL" id="EWG08833.1"/>
    </source>
</evidence>
<dbReference type="InterPro" id="IPR046318">
    <property type="entry name" value="DUF5344"/>
</dbReference>
<sequence length="89" mass="10211">MTEIKLIQSEVESALSELKSKADGVDVSNPSITFPESSLDLLSEITKIEQKYYTTLKQYQNLLIKTEQDMRTLIDQLAQKDKELSQKMK</sequence>
<dbReference type="RefSeq" id="WP_035332833.1">
    <property type="nucleotide sequence ID" value="NZ_APVL01000028.1"/>
</dbReference>
<evidence type="ECO:0000313" key="3">
    <source>
        <dbReference type="Proteomes" id="UP000019270"/>
    </source>
</evidence>
<evidence type="ECO:0008006" key="4">
    <source>
        <dbReference type="Google" id="ProtNLM"/>
    </source>
</evidence>